<dbReference type="AlphaFoldDB" id="A0A8J3XCA0"/>
<sequence>MPVSPAAADPLPWGPYTCAQGFVWRQATADDLVCVYPSRRTDVAAENSGSPSHKLLNTMYCVPGYEWRLANPSDRACVTSIQRRMARMENESAVYSLADPAATPLGGVRVMTKRGTGGVNHLYATGTGVTPQWSAAFYAVGVNGPNWPTGRPWIGEARSDAQGGFAGWTYINQVTCLPTETKPAPVVVLDFGTGVVTTAGTTDAYMC</sequence>
<proteinExistence type="predicted"/>
<reference evidence="1 2" key="1">
    <citation type="submission" date="2021-01" db="EMBL/GenBank/DDBJ databases">
        <title>Whole genome shotgun sequence of Planotetraspora mira NBRC 15435.</title>
        <authorList>
            <person name="Komaki H."/>
            <person name="Tamura T."/>
        </authorList>
    </citation>
    <scope>NUCLEOTIDE SEQUENCE [LARGE SCALE GENOMIC DNA]</scope>
    <source>
        <strain evidence="1 2">NBRC 15435</strain>
    </source>
</reference>
<gene>
    <name evidence="1" type="ORF">Pmi06nite_47050</name>
</gene>
<keyword evidence="2" id="KW-1185">Reference proteome</keyword>
<evidence type="ECO:0000313" key="1">
    <source>
        <dbReference type="EMBL" id="GII31263.1"/>
    </source>
</evidence>
<evidence type="ECO:0000313" key="2">
    <source>
        <dbReference type="Proteomes" id="UP000650628"/>
    </source>
</evidence>
<dbReference type="Proteomes" id="UP000650628">
    <property type="component" value="Unassembled WGS sequence"/>
</dbReference>
<protein>
    <submittedName>
        <fullName evidence="1">Uncharacterized protein</fullName>
    </submittedName>
</protein>
<comment type="caution">
    <text evidence="1">The sequence shown here is derived from an EMBL/GenBank/DDBJ whole genome shotgun (WGS) entry which is preliminary data.</text>
</comment>
<organism evidence="1 2">
    <name type="scientific">Planotetraspora mira</name>
    <dbReference type="NCBI Taxonomy" id="58121"/>
    <lineage>
        <taxon>Bacteria</taxon>
        <taxon>Bacillati</taxon>
        <taxon>Actinomycetota</taxon>
        <taxon>Actinomycetes</taxon>
        <taxon>Streptosporangiales</taxon>
        <taxon>Streptosporangiaceae</taxon>
        <taxon>Planotetraspora</taxon>
    </lineage>
</organism>
<name>A0A8J3XCA0_9ACTN</name>
<accession>A0A8J3XCA0</accession>
<dbReference type="EMBL" id="BOOO01000024">
    <property type="protein sequence ID" value="GII31263.1"/>
    <property type="molecule type" value="Genomic_DNA"/>
</dbReference>